<evidence type="ECO:0000256" key="1">
    <source>
        <dbReference type="SAM" id="SignalP"/>
    </source>
</evidence>
<feature type="chain" id="PRO_5003947992" description="Lipoprotein" evidence="1">
    <location>
        <begin position="20"/>
        <end position="135"/>
    </location>
</feature>
<dbReference type="AlphaFoldDB" id="L0WGV3"/>
<dbReference type="PATRIC" id="fig|1177179.3.peg.263"/>
<protein>
    <recommendedName>
        <fullName evidence="4">Lipoprotein</fullName>
    </recommendedName>
</protein>
<accession>L0WGV3</accession>
<dbReference type="RefSeq" id="WP_008927461.1">
    <property type="nucleotide sequence ID" value="NZ_AMRJ01000001.1"/>
</dbReference>
<dbReference type="OrthoDB" id="6078180at2"/>
<evidence type="ECO:0008006" key="4">
    <source>
        <dbReference type="Google" id="ProtNLM"/>
    </source>
</evidence>
<evidence type="ECO:0000313" key="2">
    <source>
        <dbReference type="EMBL" id="EKF76098.1"/>
    </source>
</evidence>
<sequence length="135" mass="15072">MIRPLLIAWLACLSLPAFSDDCYYYWVAQCIDVTDASQREFQQTVLISPAVNYLNSAEGQQCSEAVAQKQAPVNAELLQTFNQAASRGKACTQPITELQAKVYNQPGKASWHYQHSKKERPHKTVIMVSGTPVLK</sequence>
<comment type="caution">
    <text evidence="2">The sequence shown here is derived from an EMBL/GenBank/DDBJ whole genome shotgun (WGS) entry which is preliminary data.</text>
</comment>
<gene>
    <name evidence="2" type="ORF">A11A3_01350</name>
</gene>
<name>L0WGV3_9GAMM</name>
<dbReference type="EMBL" id="AMRJ01000001">
    <property type="protein sequence ID" value="EKF76098.1"/>
    <property type="molecule type" value="Genomic_DNA"/>
</dbReference>
<reference evidence="2 3" key="1">
    <citation type="journal article" date="2012" name="J. Bacteriol.">
        <title>Genome Sequence of the Alkane-Degrading Bacterium Alcanivorax hongdengensis Type Strain A-11-3.</title>
        <authorList>
            <person name="Lai Q."/>
            <person name="Shao Z."/>
        </authorList>
    </citation>
    <scope>NUCLEOTIDE SEQUENCE [LARGE SCALE GENOMIC DNA]</scope>
    <source>
        <strain evidence="2 3">A-11-3</strain>
    </source>
</reference>
<organism evidence="2 3">
    <name type="scientific">Alcanivorax hongdengensis A-11-3</name>
    <dbReference type="NCBI Taxonomy" id="1177179"/>
    <lineage>
        <taxon>Bacteria</taxon>
        <taxon>Pseudomonadati</taxon>
        <taxon>Pseudomonadota</taxon>
        <taxon>Gammaproteobacteria</taxon>
        <taxon>Oceanospirillales</taxon>
        <taxon>Alcanivoracaceae</taxon>
        <taxon>Alcanivorax</taxon>
    </lineage>
</organism>
<keyword evidence="3" id="KW-1185">Reference proteome</keyword>
<feature type="signal peptide" evidence="1">
    <location>
        <begin position="1"/>
        <end position="19"/>
    </location>
</feature>
<keyword evidence="1" id="KW-0732">Signal</keyword>
<dbReference type="STRING" id="1177179.A11A3_01350"/>
<dbReference type="Proteomes" id="UP000010164">
    <property type="component" value="Unassembled WGS sequence"/>
</dbReference>
<evidence type="ECO:0000313" key="3">
    <source>
        <dbReference type="Proteomes" id="UP000010164"/>
    </source>
</evidence>
<proteinExistence type="predicted"/>